<evidence type="ECO:0000313" key="7">
    <source>
        <dbReference type="Proteomes" id="UP000703038"/>
    </source>
</evidence>
<dbReference type="EMBL" id="JAFBBK010000001">
    <property type="protein sequence ID" value="MBM7417304.1"/>
    <property type="molecule type" value="Genomic_DNA"/>
</dbReference>
<name>A0ABS2KZF5_9NOCA</name>
<accession>A0ABS2KZF5</accession>
<feature type="domain" description="ABC transporter" evidence="5">
    <location>
        <begin position="11"/>
        <end position="242"/>
    </location>
</feature>
<evidence type="ECO:0000259" key="5">
    <source>
        <dbReference type="PROSITE" id="PS50893"/>
    </source>
</evidence>
<dbReference type="InterPro" id="IPR003439">
    <property type="entry name" value="ABC_transporter-like_ATP-bd"/>
</dbReference>
<proteinExistence type="inferred from homology"/>
<evidence type="ECO:0000256" key="1">
    <source>
        <dbReference type="ARBA" id="ARBA00005417"/>
    </source>
</evidence>
<dbReference type="GO" id="GO:0005524">
    <property type="term" value="F:ATP binding"/>
    <property type="evidence" value="ECO:0007669"/>
    <property type="project" value="UniProtKB-KW"/>
</dbReference>
<dbReference type="CDD" id="cd03230">
    <property type="entry name" value="ABC_DR_subfamily_A"/>
    <property type="match status" value="1"/>
</dbReference>
<keyword evidence="4 6" id="KW-0067">ATP-binding</keyword>
<evidence type="ECO:0000256" key="3">
    <source>
        <dbReference type="ARBA" id="ARBA00022741"/>
    </source>
</evidence>
<keyword evidence="2" id="KW-0813">Transport</keyword>
<dbReference type="InterPro" id="IPR003593">
    <property type="entry name" value="AAA+_ATPase"/>
</dbReference>
<comment type="caution">
    <text evidence="6">The sequence shown here is derived from an EMBL/GenBank/DDBJ whole genome shotgun (WGS) entry which is preliminary data.</text>
</comment>
<protein>
    <submittedName>
        <fullName evidence="6">ABC-2 type transport system ATP-binding protein</fullName>
    </submittedName>
</protein>
<gene>
    <name evidence="6" type="ORF">JOE42_004037</name>
</gene>
<evidence type="ECO:0000256" key="4">
    <source>
        <dbReference type="ARBA" id="ARBA00022840"/>
    </source>
</evidence>
<dbReference type="PANTHER" id="PTHR43335">
    <property type="entry name" value="ABC TRANSPORTER, ATP-BINDING PROTEIN"/>
    <property type="match status" value="1"/>
</dbReference>
<dbReference type="PROSITE" id="PS50893">
    <property type="entry name" value="ABC_TRANSPORTER_2"/>
    <property type="match status" value="1"/>
</dbReference>
<dbReference type="Pfam" id="PF00005">
    <property type="entry name" value="ABC_tran"/>
    <property type="match status" value="1"/>
</dbReference>
<dbReference type="InterPro" id="IPR017871">
    <property type="entry name" value="ABC_transporter-like_CS"/>
</dbReference>
<keyword evidence="7" id="KW-1185">Reference proteome</keyword>
<comment type="similarity">
    <text evidence="1">Belongs to the ABC transporter superfamily.</text>
</comment>
<keyword evidence="3" id="KW-0547">Nucleotide-binding</keyword>
<organism evidence="6 7">
    <name type="scientific">Rhodococcoides corynebacterioides</name>
    <dbReference type="NCBI Taxonomy" id="53972"/>
    <lineage>
        <taxon>Bacteria</taxon>
        <taxon>Bacillati</taxon>
        <taxon>Actinomycetota</taxon>
        <taxon>Actinomycetes</taxon>
        <taxon>Mycobacteriales</taxon>
        <taxon>Nocardiaceae</taxon>
        <taxon>Rhodococcoides</taxon>
    </lineage>
</organism>
<reference evidence="6 7" key="1">
    <citation type="submission" date="2021-01" db="EMBL/GenBank/DDBJ databases">
        <title>Genomics of switchgrass bacterial isolates.</title>
        <authorList>
            <person name="Shade A."/>
        </authorList>
    </citation>
    <scope>NUCLEOTIDE SEQUENCE [LARGE SCALE GENOMIC DNA]</scope>
    <source>
        <strain evidence="6 7">PvP111</strain>
    </source>
</reference>
<evidence type="ECO:0000313" key="6">
    <source>
        <dbReference type="EMBL" id="MBM7417304.1"/>
    </source>
</evidence>
<dbReference type="SMART" id="SM00382">
    <property type="entry name" value="AAA"/>
    <property type="match status" value="1"/>
</dbReference>
<dbReference type="SUPFAM" id="SSF52540">
    <property type="entry name" value="P-loop containing nucleoside triphosphate hydrolases"/>
    <property type="match status" value="1"/>
</dbReference>
<sequence>MSTVDETPGALQSWGLSKQYDGSAPAVHDLSLFVPAGTLYGLVGPNGAGKTTFLSMATGIVRPSAGQVWIDGHDVWADPVAARGRVGLLPDGPSLPEALPGRRALHYVGVLHGLDPAVAHERCEELLAVLDIAEAGDRAVSTYSAGMKKKIGLAAAMIHSPRLLVLDEPLEAVDPMSARTIRHLLERFVARGGTAVVSSHSMPLIEQMCSHVAILARGSLLAAGTIDDVRAGGTLEGALFDAVGGGDQAAELPWLGS</sequence>
<evidence type="ECO:0000256" key="2">
    <source>
        <dbReference type="ARBA" id="ARBA00022448"/>
    </source>
</evidence>
<dbReference type="Gene3D" id="3.40.50.300">
    <property type="entry name" value="P-loop containing nucleotide triphosphate hydrolases"/>
    <property type="match status" value="1"/>
</dbReference>
<dbReference type="PROSITE" id="PS00211">
    <property type="entry name" value="ABC_TRANSPORTER_1"/>
    <property type="match status" value="1"/>
</dbReference>
<dbReference type="RefSeq" id="WP_204869928.1">
    <property type="nucleotide sequence ID" value="NZ_JAFBBK010000001.1"/>
</dbReference>
<dbReference type="InterPro" id="IPR027417">
    <property type="entry name" value="P-loop_NTPase"/>
</dbReference>
<dbReference type="Proteomes" id="UP000703038">
    <property type="component" value="Unassembled WGS sequence"/>
</dbReference>